<accession>A0A915P0P1</accession>
<dbReference type="PROSITE" id="PS51257">
    <property type="entry name" value="PROKAR_LIPOPROTEIN"/>
    <property type="match status" value="1"/>
</dbReference>
<dbReference type="Proteomes" id="UP000887560">
    <property type="component" value="Unplaced"/>
</dbReference>
<dbReference type="AlphaFoldDB" id="A0A915P0P1"/>
<name>A0A915P0P1_9BILA</name>
<dbReference type="WBParaSite" id="scf7180000421744.g7707">
    <property type="protein sequence ID" value="scf7180000421744.g7707"/>
    <property type="gene ID" value="scf7180000421744.g7707"/>
</dbReference>
<dbReference type="Gene3D" id="3.50.50.60">
    <property type="entry name" value="FAD/NAD(P)-binding domain"/>
    <property type="match status" value="1"/>
</dbReference>
<evidence type="ECO:0000313" key="1">
    <source>
        <dbReference type="Proteomes" id="UP000887560"/>
    </source>
</evidence>
<sequence length="72" mass="8055">MKFSTILAKEQHYRLIVVGGGTGGCAIASKISRLLPPKQKQIAIIEPNTAFLSTRINFTRFWTNETFSISKK</sequence>
<reference evidence="2" key="1">
    <citation type="submission" date="2022-11" db="UniProtKB">
        <authorList>
            <consortium name="WormBaseParasite"/>
        </authorList>
    </citation>
    <scope>IDENTIFICATION</scope>
</reference>
<organism evidence="1 2">
    <name type="scientific">Meloidogyne floridensis</name>
    <dbReference type="NCBI Taxonomy" id="298350"/>
    <lineage>
        <taxon>Eukaryota</taxon>
        <taxon>Metazoa</taxon>
        <taxon>Ecdysozoa</taxon>
        <taxon>Nematoda</taxon>
        <taxon>Chromadorea</taxon>
        <taxon>Rhabditida</taxon>
        <taxon>Tylenchina</taxon>
        <taxon>Tylenchomorpha</taxon>
        <taxon>Tylenchoidea</taxon>
        <taxon>Meloidogynidae</taxon>
        <taxon>Meloidogyninae</taxon>
        <taxon>Meloidogyne</taxon>
    </lineage>
</organism>
<dbReference type="InterPro" id="IPR036188">
    <property type="entry name" value="FAD/NAD-bd_sf"/>
</dbReference>
<dbReference type="SUPFAM" id="SSF51905">
    <property type="entry name" value="FAD/NAD(P)-binding domain"/>
    <property type="match status" value="1"/>
</dbReference>
<keyword evidence="1" id="KW-1185">Reference proteome</keyword>
<evidence type="ECO:0000313" key="2">
    <source>
        <dbReference type="WBParaSite" id="scf7180000421744.g7707"/>
    </source>
</evidence>
<protein>
    <submittedName>
        <fullName evidence="2">Uncharacterized protein</fullName>
    </submittedName>
</protein>
<proteinExistence type="predicted"/>